<gene>
    <name evidence="1" type="ORF">SPRG_13785</name>
</gene>
<dbReference type="Proteomes" id="UP000030745">
    <property type="component" value="Unassembled WGS sequence"/>
</dbReference>
<evidence type="ECO:0000313" key="2">
    <source>
        <dbReference type="Proteomes" id="UP000030745"/>
    </source>
</evidence>
<organism evidence="1 2">
    <name type="scientific">Saprolegnia parasitica (strain CBS 223.65)</name>
    <dbReference type="NCBI Taxonomy" id="695850"/>
    <lineage>
        <taxon>Eukaryota</taxon>
        <taxon>Sar</taxon>
        <taxon>Stramenopiles</taxon>
        <taxon>Oomycota</taxon>
        <taxon>Saprolegniomycetes</taxon>
        <taxon>Saprolegniales</taxon>
        <taxon>Saprolegniaceae</taxon>
        <taxon>Saprolegnia</taxon>
    </lineage>
</organism>
<dbReference type="OMA" id="QKCKNEA"/>
<dbReference type="GeneID" id="24135641"/>
<dbReference type="OrthoDB" id="63533at2759"/>
<evidence type="ECO:0000313" key="1">
    <source>
        <dbReference type="EMBL" id="KDO21078.1"/>
    </source>
</evidence>
<dbReference type="EMBL" id="KK583295">
    <property type="protein sequence ID" value="KDO21078.1"/>
    <property type="molecule type" value="Genomic_DNA"/>
</dbReference>
<name>A0A067BS43_SAPPC</name>
<dbReference type="VEuPathDB" id="FungiDB:SPRG_13785"/>
<dbReference type="KEGG" id="spar:SPRG_13785"/>
<dbReference type="AlphaFoldDB" id="A0A067BS43"/>
<feature type="non-terminal residue" evidence="1">
    <location>
        <position position="1"/>
    </location>
</feature>
<proteinExistence type="predicted"/>
<dbReference type="RefSeq" id="XP_012208176.1">
    <property type="nucleotide sequence ID" value="XM_012352786.1"/>
</dbReference>
<protein>
    <submittedName>
        <fullName evidence="1">Uncharacterized protein</fullName>
    </submittedName>
</protein>
<accession>A0A067BS43</accession>
<sequence>MQRHCVALLASSVLAMDMPMFYLGRVIGNALPPRHDPRRTLQNIEFILRHEVSDPTLLKHWVLNRIVDATVAQALRQLLTSFNATYSELPFELPAYADAPFRVASDHGKDMVHAAVDDMWQRAQIEADVYDAKNLYVMGINDARNHVLALGQHAGATWILPWDQNCFLTNDGWRQLRDDLTHYASTDHKYVVTWMDRLRAENDIVLTPDFAPTPWEEPQVSFRYDALATFDGALRYGRRDKAALLVRLLVPGPWWDWDWSDWERRRTSQDVVRDASANVPSSSYVLRLYSGTPSLEAPGSDKPVAARSAS</sequence>
<reference evidence="1 2" key="1">
    <citation type="journal article" date="2013" name="PLoS Genet.">
        <title>Distinctive expansion of potential virulence genes in the genome of the oomycete fish pathogen Saprolegnia parasitica.</title>
        <authorList>
            <person name="Jiang R.H."/>
            <person name="de Bruijn I."/>
            <person name="Haas B.J."/>
            <person name="Belmonte R."/>
            <person name="Lobach L."/>
            <person name="Christie J."/>
            <person name="van den Ackerveken G."/>
            <person name="Bottin A."/>
            <person name="Bulone V."/>
            <person name="Diaz-Moreno S.M."/>
            <person name="Dumas B."/>
            <person name="Fan L."/>
            <person name="Gaulin E."/>
            <person name="Govers F."/>
            <person name="Grenville-Briggs L.J."/>
            <person name="Horner N.R."/>
            <person name="Levin J.Z."/>
            <person name="Mammella M."/>
            <person name="Meijer H.J."/>
            <person name="Morris P."/>
            <person name="Nusbaum C."/>
            <person name="Oome S."/>
            <person name="Phillips A.J."/>
            <person name="van Rooyen D."/>
            <person name="Rzeszutek E."/>
            <person name="Saraiva M."/>
            <person name="Secombes C.J."/>
            <person name="Seidl M.F."/>
            <person name="Snel B."/>
            <person name="Stassen J.H."/>
            <person name="Sykes S."/>
            <person name="Tripathy S."/>
            <person name="van den Berg H."/>
            <person name="Vega-Arreguin J.C."/>
            <person name="Wawra S."/>
            <person name="Young S.K."/>
            <person name="Zeng Q."/>
            <person name="Dieguez-Uribeondo J."/>
            <person name="Russ C."/>
            <person name="Tyler B.M."/>
            <person name="van West P."/>
        </authorList>
    </citation>
    <scope>NUCLEOTIDE SEQUENCE [LARGE SCALE GENOMIC DNA]</scope>
    <source>
        <strain evidence="1 2">CBS 223.65</strain>
    </source>
</reference>
<keyword evidence="2" id="KW-1185">Reference proteome</keyword>